<proteinExistence type="predicted"/>
<dbReference type="RefSeq" id="WP_164694363.1">
    <property type="nucleotide sequence ID" value="NZ_JAAIKB010000003.1"/>
</dbReference>
<evidence type="ECO:0000313" key="2">
    <source>
        <dbReference type="Proteomes" id="UP000475385"/>
    </source>
</evidence>
<dbReference type="Proteomes" id="UP000475385">
    <property type="component" value="Unassembled WGS sequence"/>
</dbReference>
<protein>
    <submittedName>
        <fullName evidence="1">Uncharacterized protein</fullName>
    </submittedName>
</protein>
<accession>A0A6M1LJZ0</accession>
<name>A0A6M1LJZ0_9PROT</name>
<reference evidence="1 2" key="1">
    <citation type="submission" date="2020-02" db="EMBL/GenBank/DDBJ databases">
        <authorList>
            <person name="Kim H.M."/>
            <person name="Jeon C.O."/>
        </authorList>
    </citation>
    <scope>NUCLEOTIDE SEQUENCE [LARGE SCALE GENOMIC DNA]</scope>
    <source>
        <strain evidence="1 2">PeD5</strain>
    </source>
</reference>
<dbReference type="AlphaFoldDB" id="A0A6M1LJZ0"/>
<dbReference type="EMBL" id="JAAIKB010000003">
    <property type="protein sequence ID" value="NGM20472.1"/>
    <property type="molecule type" value="Genomic_DNA"/>
</dbReference>
<sequence length="102" mass="10296">MTALPTVFGDGVIDVHVASGVARITLGAQTGASAAAGGEPKPVPSALLVVPVLQLPNLARVLVEVTKQIEARAKEAMAAQQKPAEQPQAGGDQVAGAFRFNG</sequence>
<evidence type="ECO:0000313" key="1">
    <source>
        <dbReference type="EMBL" id="NGM20472.1"/>
    </source>
</evidence>
<gene>
    <name evidence="1" type="ORF">G3576_10640</name>
</gene>
<keyword evidence="2" id="KW-1185">Reference proteome</keyword>
<organism evidence="1 2">
    <name type="scientific">Falsiroseomonas algicola</name>
    <dbReference type="NCBI Taxonomy" id="2716930"/>
    <lineage>
        <taxon>Bacteria</taxon>
        <taxon>Pseudomonadati</taxon>
        <taxon>Pseudomonadota</taxon>
        <taxon>Alphaproteobacteria</taxon>
        <taxon>Acetobacterales</taxon>
        <taxon>Roseomonadaceae</taxon>
        <taxon>Falsiroseomonas</taxon>
    </lineage>
</organism>
<reference evidence="1 2" key="2">
    <citation type="submission" date="2020-03" db="EMBL/GenBank/DDBJ databases">
        <title>Roseomonas stagni sp. nov., isolated from pond water in Japan.</title>
        <authorList>
            <person name="Furuhata K."/>
            <person name="Miyamoto H."/>
            <person name="Goto K."/>
        </authorList>
    </citation>
    <scope>NUCLEOTIDE SEQUENCE [LARGE SCALE GENOMIC DNA]</scope>
    <source>
        <strain evidence="1 2">PeD5</strain>
    </source>
</reference>
<comment type="caution">
    <text evidence="1">The sequence shown here is derived from an EMBL/GenBank/DDBJ whole genome shotgun (WGS) entry which is preliminary data.</text>
</comment>